<reference evidence="3 4" key="1">
    <citation type="submission" date="2014-03" db="EMBL/GenBank/DDBJ databases">
        <title>Genome sequence of Bordetella holmseii.</title>
        <authorList>
            <person name="Harvill E."/>
            <person name="Goodfield L.L."/>
            <person name="Ivanov Y."/>
            <person name="Meyer J.A."/>
            <person name="Newth C."/>
            <person name="Cassiday P."/>
            <person name="Tondella M.L."/>
            <person name="Liao P."/>
            <person name="Zimmerman J."/>
            <person name="Meert K."/>
            <person name="Wessel D."/>
            <person name="Berger J."/>
            <person name="Dean J.M."/>
            <person name="Holubkov R."/>
            <person name="Burr J."/>
            <person name="Liu T."/>
            <person name="Brinkac L.M."/>
            <person name="Sanka R."/>
            <person name="Kim M."/>
            <person name="Losada L."/>
        </authorList>
    </citation>
    <scope>NUCLEOTIDE SEQUENCE [LARGE SCALE GENOMIC DNA]</scope>
    <source>
        <strain evidence="3 4">CDC-H585-BH</strain>
    </source>
</reference>
<dbReference type="GO" id="GO:0005829">
    <property type="term" value="C:cytosol"/>
    <property type="evidence" value="ECO:0007669"/>
    <property type="project" value="TreeGrafter"/>
</dbReference>
<feature type="domain" description="HTH cro/C1-type" evidence="2">
    <location>
        <begin position="16"/>
        <end position="70"/>
    </location>
</feature>
<dbReference type="Proteomes" id="UP000026682">
    <property type="component" value="Unassembled WGS sequence"/>
</dbReference>
<dbReference type="PANTHER" id="PTHR46797:SF10">
    <property type="entry name" value="BLR1115 PROTEIN"/>
    <property type="match status" value="1"/>
</dbReference>
<protein>
    <submittedName>
        <fullName evidence="3">DNA-binding helix-turn-helix protein</fullName>
    </submittedName>
</protein>
<dbReference type="RefSeq" id="WP_005014310.1">
    <property type="nucleotide sequence ID" value="NZ_JFZZ01000001.1"/>
</dbReference>
<dbReference type="PATRIC" id="fig|1331206.3.peg.3"/>
<dbReference type="SMART" id="SM00530">
    <property type="entry name" value="HTH_XRE"/>
    <property type="match status" value="1"/>
</dbReference>
<evidence type="ECO:0000313" key="4">
    <source>
        <dbReference type="Proteomes" id="UP000026682"/>
    </source>
</evidence>
<dbReference type="AlphaFoldDB" id="A0A158M9R7"/>
<dbReference type="GO" id="GO:0003677">
    <property type="term" value="F:DNA binding"/>
    <property type="evidence" value="ECO:0007669"/>
    <property type="project" value="UniProtKB-KW"/>
</dbReference>
<sequence length="183" mass="20506">MEDSTQDLDQQLAQRLKGLRTERGWSLDELARRSQVSRATLSRLENAEVSPTTQVLGRLCATFEITLSRLLRMVEEEFPAFVPLSAQAVWRDTGFVRRSVSPPARNLAGEVLACELVAGTCINYDAPPRPGLEHHLVLVQGDLEMTVDGRLHHLAPGDCLRYQLYGASRFLTQTGAHYFLFLL</sequence>
<dbReference type="SUPFAM" id="SSF47413">
    <property type="entry name" value="lambda repressor-like DNA-binding domains"/>
    <property type="match status" value="1"/>
</dbReference>
<dbReference type="InterPro" id="IPR011051">
    <property type="entry name" value="RmlC_Cupin_sf"/>
</dbReference>
<dbReference type="EMBL" id="JFZZ01000001">
    <property type="protein sequence ID" value="KAL01104.1"/>
    <property type="molecule type" value="Genomic_DNA"/>
</dbReference>
<dbReference type="Gene3D" id="1.10.260.40">
    <property type="entry name" value="lambda repressor-like DNA-binding domains"/>
    <property type="match status" value="1"/>
</dbReference>
<evidence type="ECO:0000313" key="3">
    <source>
        <dbReference type="EMBL" id="KAL01104.1"/>
    </source>
</evidence>
<dbReference type="PANTHER" id="PTHR46797">
    <property type="entry name" value="HTH-TYPE TRANSCRIPTIONAL REGULATOR"/>
    <property type="match status" value="1"/>
</dbReference>
<dbReference type="PROSITE" id="PS50943">
    <property type="entry name" value="HTH_CROC1"/>
    <property type="match status" value="1"/>
</dbReference>
<dbReference type="CDD" id="cd00093">
    <property type="entry name" value="HTH_XRE"/>
    <property type="match status" value="1"/>
</dbReference>
<comment type="caution">
    <text evidence="3">The sequence shown here is derived from an EMBL/GenBank/DDBJ whole genome shotgun (WGS) entry which is preliminary data.</text>
</comment>
<evidence type="ECO:0000256" key="1">
    <source>
        <dbReference type="ARBA" id="ARBA00023125"/>
    </source>
</evidence>
<name>A0A158M9R7_9BORD</name>
<organism evidence="3 4">
    <name type="scientific">Bordetella holmesii CDC-H585-BH</name>
    <dbReference type="NCBI Taxonomy" id="1331206"/>
    <lineage>
        <taxon>Bacteria</taxon>
        <taxon>Pseudomonadati</taxon>
        <taxon>Pseudomonadota</taxon>
        <taxon>Betaproteobacteria</taxon>
        <taxon>Burkholderiales</taxon>
        <taxon>Alcaligenaceae</taxon>
        <taxon>Bordetella</taxon>
    </lineage>
</organism>
<proteinExistence type="predicted"/>
<dbReference type="InterPro" id="IPR050807">
    <property type="entry name" value="TransReg_Diox_bact_type"/>
</dbReference>
<dbReference type="CDD" id="cd02209">
    <property type="entry name" value="cupin_XRE_C"/>
    <property type="match status" value="1"/>
</dbReference>
<dbReference type="STRING" id="35814.BBB42_10925"/>
<dbReference type="Pfam" id="PF13560">
    <property type="entry name" value="HTH_31"/>
    <property type="match status" value="1"/>
</dbReference>
<accession>A0A158M9R7</accession>
<dbReference type="GO" id="GO:0003700">
    <property type="term" value="F:DNA-binding transcription factor activity"/>
    <property type="evidence" value="ECO:0007669"/>
    <property type="project" value="TreeGrafter"/>
</dbReference>
<dbReference type="InterPro" id="IPR014710">
    <property type="entry name" value="RmlC-like_jellyroll"/>
</dbReference>
<dbReference type="SUPFAM" id="SSF51182">
    <property type="entry name" value="RmlC-like cupins"/>
    <property type="match status" value="1"/>
</dbReference>
<gene>
    <name evidence="3" type="ORF">L497_1524</name>
</gene>
<dbReference type="Gene3D" id="2.60.120.10">
    <property type="entry name" value="Jelly Rolls"/>
    <property type="match status" value="1"/>
</dbReference>
<keyword evidence="1 3" id="KW-0238">DNA-binding</keyword>
<dbReference type="GeneID" id="93119656"/>
<dbReference type="InterPro" id="IPR010982">
    <property type="entry name" value="Lambda_DNA-bd_dom_sf"/>
</dbReference>
<evidence type="ECO:0000259" key="2">
    <source>
        <dbReference type="PROSITE" id="PS50943"/>
    </source>
</evidence>
<dbReference type="InterPro" id="IPR001387">
    <property type="entry name" value="Cro/C1-type_HTH"/>
</dbReference>